<dbReference type="Proteomes" id="UP000664382">
    <property type="component" value="Unassembled WGS sequence"/>
</dbReference>
<gene>
    <name evidence="10" type="ORF">J4H92_06330</name>
</gene>
<evidence type="ECO:0000256" key="8">
    <source>
        <dbReference type="SAM" id="MobiDB-lite"/>
    </source>
</evidence>
<feature type="compositionally biased region" description="Low complexity" evidence="8">
    <location>
        <begin position="1"/>
        <end position="13"/>
    </location>
</feature>
<dbReference type="InterPro" id="IPR000522">
    <property type="entry name" value="ABC_transptr_permease_BtuC"/>
</dbReference>
<organism evidence="10 11">
    <name type="scientific">Leucobacter weissii</name>
    <dbReference type="NCBI Taxonomy" id="1983706"/>
    <lineage>
        <taxon>Bacteria</taxon>
        <taxon>Bacillati</taxon>
        <taxon>Actinomycetota</taxon>
        <taxon>Actinomycetes</taxon>
        <taxon>Micrococcales</taxon>
        <taxon>Microbacteriaceae</taxon>
        <taxon>Leucobacter</taxon>
    </lineage>
</organism>
<evidence type="ECO:0000256" key="6">
    <source>
        <dbReference type="ARBA" id="ARBA00022989"/>
    </source>
</evidence>
<keyword evidence="3" id="KW-0813">Transport</keyword>
<dbReference type="EMBL" id="JAGDYM010000007">
    <property type="protein sequence ID" value="MBO1901566.1"/>
    <property type="molecule type" value="Genomic_DNA"/>
</dbReference>
<comment type="subcellular location">
    <subcellularLocation>
        <location evidence="1">Cell membrane</location>
        <topology evidence="1">Multi-pass membrane protein</topology>
    </subcellularLocation>
</comment>
<dbReference type="GO" id="GO:0022857">
    <property type="term" value="F:transmembrane transporter activity"/>
    <property type="evidence" value="ECO:0007669"/>
    <property type="project" value="InterPro"/>
</dbReference>
<feature type="transmembrane region" description="Helical" evidence="9">
    <location>
        <begin position="313"/>
        <end position="334"/>
    </location>
</feature>
<evidence type="ECO:0000313" key="11">
    <source>
        <dbReference type="Proteomes" id="UP000664382"/>
    </source>
</evidence>
<evidence type="ECO:0000256" key="5">
    <source>
        <dbReference type="ARBA" id="ARBA00022692"/>
    </source>
</evidence>
<keyword evidence="7 9" id="KW-0472">Membrane</keyword>
<protein>
    <submittedName>
        <fullName evidence="10">Iron chelate uptake ABC transporter family permease subunit</fullName>
    </submittedName>
</protein>
<feature type="transmembrane region" description="Helical" evidence="9">
    <location>
        <begin position="101"/>
        <end position="119"/>
    </location>
</feature>
<evidence type="ECO:0000256" key="7">
    <source>
        <dbReference type="ARBA" id="ARBA00023136"/>
    </source>
</evidence>
<reference evidence="10" key="1">
    <citation type="submission" date="2021-03" db="EMBL/GenBank/DDBJ databases">
        <title>Leucobacter chromiisoli sp. nov., isolated from chromium-containing soil of chemical plant.</title>
        <authorList>
            <person name="Xu Z."/>
        </authorList>
    </citation>
    <scope>NUCLEOTIDE SEQUENCE</scope>
    <source>
        <strain evidence="10">S27</strain>
    </source>
</reference>
<dbReference type="SUPFAM" id="SSF81345">
    <property type="entry name" value="ABC transporter involved in vitamin B12 uptake, BtuC"/>
    <property type="match status" value="1"/>
</dbReference>
<dbReference type="Gene3D" id="1.10.3470.10">
    <property type="entry name" value="ABC transporter involved in vitamin B12 uptake, BtuC"/>
    <property type="match status" value="1"/>
</dbReference>
<keyword evidence="6 9" id="KW-1133">Transmembrane helix</keyword>
<evidence type="ECO:0000256" key="3">
    <source>
        <dbReference type="ARBA" id="ARBA00022448"/>
    </source>
</evidence>
<evidence type="ECO:0000256" key="4">
    <source>
        <dbReference type="ARBA" id="ARBA00022475"/>
    </source>
</evidence>
<dbReference type="GO" id="GO:0033214">
    <property type="term" value="P:siderophore-iron import into cell"/>
    <property type="evidence" value="ECO:0007669"/>
    <property type="project" value="TreeGrafter"/>
</dbReference>
<feature type="transmembrane region" description="Helical" evidence="9">
    <location>
        <begin position="46"/>
        <end position="67"/>
    </location>
</feature>
<feature type="transmembrane region" description="Helical" evidence="9">
    <location>
        <begin position="157"/>
        <end position="176"/>
    </location>
</feature>
<proteinExistence type="inferred from homology"/>
<keyword evidence="11" id="KW-1185">Reference proteome</keyword>
<name>A0A939MN91_9MICO</name>
<feature type="region of interest" description="Disordered" evidence="8">
    <location>
        <begin position="1"/>
        <end position="27"/>
    </location>
</feature>
<evidence type="ECO:0000256" key="9">
    <source>
        <dbReference type="SAM" id="Phobius"/>
    </source>
</evidence>
<accession>A0A939MN91</accession>
<evidence type="ECO:0000256" key="1">
    <source>
        <dbReference type="ARBA" id="ARBA00004651"/>
    </source>
</evidence>
<dbReference type="Pfam" id="PF01032">
    <property type="entry name" value="FecCD"/>
    <property type="match status" value="1"/>
</dbReference>
<comment type="similarity">
    <text evidence="2">Belongs to the binding-protein-dependent transport system permease family. FecCD subfamily.</text>
</comment>
<dbReference type="CDD" id="cd06550">
    <property type="entry name" value="TM_ABC_iron-siderophores_like"/>
    <property type="match status" value="1"/>
</dbReference>
<feature type="transmembrane region" description="Helical" evidence="9">
    <location>
        <begin position="231"/>
        <end position="253"/>
    </location>
</feature>
<dbReference type="PANTHER" id="PTHR30472:SF24">
    <property type="entry name" value="FERRIC ENTEROBACTIN TRANSPORT SYSTEM PERMEASE PROTEIN FEPG"/>
    <property type="match status" value="1"/>
</dbReference>
<feature type="transmembrane region" description="Helical" evidence="9">
    <location>
        <begin position="343"/>
        <end position="363"/>
    </location>
</feature>
<feature type="transmembrane region" description="Helical" evidence="9">
    <location>
        <begin position="183"/>
        <end position="205"/>
    </location>
</feature>
<dbReference type="GO" id="GO:0005886">
    <property type="term" value="C:plasma membrane"/>
    <property type="evidence" value="ECO:0007669"/>
    <property type="project" value="UniProtKB-SubCell"/>
</dbReference>
<comment type="caution">
    <text evidence="10">The sequence shown here is derived from an EMBL/GenBank/DDBJ whole genome shotgun (WGS) entry which is preliminary data.</text>
</comment>
<keyword evidence="5 9" id="KW-0812">Transmembrane</keyword>
<evidence type="ECO:0000313" key="10">
    <source>
        <dbReference type="EMBL" id="MBO1901566.1"/>
    </source>
</evidence>
<feature type="transmembrane region" description="Helical" evidence="9">
    <location>
        <begin position="274"/>
        <end position="301"/>
    </location>
</feature>
<dbReference type="RefSeq" id="WP_208097295.1">
    <property type="nucleotide sequence ID" value="NZ_JAGDYM010000007.1"/>
</dbReference>
<sequence length="368" mass="36889">MSAVAPSAAGPSPGTQPPLAGAERGGARHGRVRLGPLRLRFERRGAVVYAVLGAAAAAAALAGILIGDYPMTLAEVLAAFANGNADPLIDYFVLEVRLPRAVTALLVGAALGMSGALFQTVSGNPLGSPDIIGFTTGAATGALLQIIVFGGDTLATALGAVLGGLVTAVLVIGLSWRRGAPGFRLVLVGIGVGAMFSAVNALLVVKAPLELAQTAAQWLAGSLNSTLWPEALTVAAVLLLLAPALAVLARPLGQLPLGDAAAVGIGVRAQATRIWAVILGVILMGVATASTGPIGFIALAAPHLVRRLTGTSGVPIAGAALMGGVLVLVSDLIARRIFAPTELAVGVITGALGGLYLIWLLAIERRRL</sequence>
<evidence type="ECO:0000256" key="2">
    <source>
        <dbReference type="ARBA" id="ARBA00007935"/>
    </source>
</evidence>
<dbReference type="PANTHER" id="PTHR30472">
    <property type="entry name" value="FERRIC ENTEROBACTIN TRANSPORT SYSTEM PERMEASE PROTEIN"/>
    <property type="match status" value="1"/>
</dbReference>
<keyword evidence="4" id="KW-1003">Cell membrane</keyword>
<feature type="transmembrane region" description="Helical" evidence="9">
    <location>
        <begin position="131"/>
        <end position="151"/>
    </location>
</feature>
<dbReference type="AlphaFoldDB" id="A0A939MN91"/>
<dbReference type="InterPro" id="IPR037294">
    <property type="entry name" value="ABC_BtuC-like"/>
</dbReference>